<sequence length="347" mass="39999">MLNVVSQGTCAQIYAQADAKEPLYNDLDMVKIWHNKDEPSLSPGTLPKHQYDNDNCVTFESSVPFKTFCEQFADSEFNDPEMYRKMTHNCANGAHFALQLAGIKLDLPLIQFGRFIETSYILRIPGVTLTPLTLFDAARRYKVLQLQSSPITTHFTNLVNQLHTHIDEETNPKLRVHTQTIVEEALRRVDKRPHRLKMCTDLLNTTQNLLTKKSDKSDYKMYLQQSSFFRHRIESLPASYIGRAIDTLAFIEMARWFIFFAMIEPKLGYVLDFIAFILTIKGIYSLVQDIQNHTDAMSKPTPLSTAMVEFIKTISEQSIEFDEHNEHFNVRYSYAQTALLPIESPML</sequence>
<protein>
    <recommendedName>
        <fullName evidence="3">Substrate of the Dot/Icm secretion system</fullName>
    </recommendedName>
</protein>
<evidence type="ECO:0008006" key="3">
    <source>
        <dbReference type="Google" id="ProtNLM"/>
    </source>
</evidence>
<name>A0ABS1WCE5_9GAMM</name>
<keyword evidence="2" id="KW-1185">Reference proteome</keyword>
<accession>A0ABS1WCE5</accession>
<comment type="caution">
    <text evidence="1">The sequence shown here is derived from an EMBL/GenBank/DDBJ whole genome shotgun (WGS) entry which is preliminary data.</text>
</comment>
<dbReference type="EMBL" id="JADWVN010000019">
    <property type="protein sequence ID" value="MBL7527033.1"/>
    <property type="molecule type" value="Genomic_DNA"/>
</dbReference>
<dbReference type="RefSeq" id="WP_203107799.1">
    <property type="nucleotide sequence ID" value="NZ_JADOBG010000002.1"/>
</dbReference>
<dbReference type="Proteomes" id="UP000809910">
    <property type="component" value="Unassembled WGS sequence"/>
</dbReference>
<reference evidence="1 2" key="1">
    <citation type="submission" date="2020-12" db="EMBL/GenBank/DDBJ databases">
        <title>WGS of Legionella: environmental sample.</title>
        <authorList>
            <person name="Cristino S."/>
            <person name="Girolamini L."/>
            <person name="Salaris S."/>
            <person name="Pascale M.R."/>
            <person name="Mazzotta M."/>
            <person name="Orsini M."/>
            <person name="Grottola A."/>
        </authorList>
    </citation>
    <scope>NUCLEOTIDE SEQUENCE [LARGE SCALE GENOMIC DNA]</scope>
    <source>
        <strain evidence="1 2">30cs62</strain>
    </source>
</reference>
<proteinExistence type="predicted"/>
<evidence type="ECO:0000313" key="2">
    <source>
        <dbReference type="Proteomes" id="UP000809910"/>
    </source>
</evidence>
<evidence type="ECO:0000313" key="1">
    <source>
        <dbReference type="EMBL" id="MBL7527033.1"/>
    </source>
</evidence>
<organism evidence="1 2">
    <name type="scientific">Legionella bononiensis</name>
    <dbReference type="NCBI Taxonomy" id="2793102"/>
    <lineage>
        <taxon>Bacteria</taxon>
        <taxon>Pseudomonadati</taxon>
        <taxon>Pseudomonadota</taxon>
        <taxon>Gammaproteobacteria</taxon>
        <taxon>Legionellales</taxon>
        <taxon>Legionellaceae</taxon>
        <taxon>Legionella</taxon>
    </lineage>
</organism>
<gene>
    <name evidence="1" type="ORF">I5282_10675</name>
</gene>